<evidence type="ECO:0000256" key="4">
    <source>
        <dbReference type="ARBA" id="ARBA00022856"/>
    </source>
</evidence>
<keyword evidence="3 8" id="KW-0812">Transmembrane</keyword>
<evidence type="ECO:0000313" key="10">
    <source>
        <dbReference type="Proteomes" id="UP000663889"/>
    </source>
</evidence>
<evidence type="ECO:0000256" key="3">
    <source>
        <dbReference type="ARBA" id="ARBA00022692"/>
    </source>
</evidence>
<feature type="transmembrane region" description="Helical" evidence="8">
    <location>
        <begin position="264"/>
        <end position="283"/>
    </location>
</feature>
<dbReference type="InterPro" id="IPR004813">
    <property type="entry name" value="OPT"/>
</dbReference>
<dbReference type="InterPro" id="IPR004648">
    <property type="entry name" value="Oligpept_transpt"/>
</dbReference>
<feature type="transmembrane region" description="Helical" evidence="8">
    <location>
        <begin position="156"/>
        <end position="179"/>
    </location>
</feature>
<dbReference type="Pfam" id="PF03169">
    <property type="entry name" value="OPT"/>
    <property type="match status" value="2"/>
</dbReference>
<evidence type="ECO:0000313" key="9">
    <source>
        <dbReference type="EMBL" id="CAF0985096.1"/>
    </source>
</evidence>
<gene>
    <name evidence="9" type="ORF">SEV965_LOCUS9963</name>
</gene>
<feature type="transmembrane region" description="Helical" evidence="8">
    <location>
        <begin position="64"/>
        <end position="86"/>
    </location>
</feature>
<dbReference type="PANTHER" id="PTHR22601">
    <property type="entry name" value="ISP4 LIKE PROTEIN"/>
    <property type="match status" value="1"/>
</dbReference>
<evidence type="ECO:0000256" key="8">
    <source>
        <dbReference type="SAM" id="Phobius"/>
    </source>
</evidence>
<dbReference type="GO" id="GO:0015031">
    <property type="term" value="P:protein transport"/>
    <property type="evidence" value="ECO:0007669"/>
    <property type="project" value="UniProtKB-KW"/>
</dbReference>
<evidence type="ECO:0000256" key="7">
    <source>
        <dbReference type="ARBA" id="ARBA00023136"/>
    </source>
</evidence>
<feature type="transmembrane region" description="Helical" evidence="8">
    <location>
        <begin position="226"/>
        <end position="244"/>
    </location>
</feature>
<keyword evidence="2" id="KW-0813">Transport</keyword>
<dbReference type="AlphaFoldDB" id="A0A814FUQ3"/>
<protein>
    <submittedName>
        <fullName evidence="9">Uncharacterized protein</fullName>
    </submittedName>
</protein>
<evidence type="ECO:0000256" key="1">
    <source>
        <dbReference type="ARBA" id="ARBA00004141"/>
    </source>
</evidence>
<dbReference type="EMBL" id="CAJNOU010000398">
    <property type="protein sequence ID" value="CAF0985096.1"/>
    <property type="molecule type" value="Genomic_DNA"/>
</dbReference>
<comment type="caution">
    <text evidence="9">The sequence shown here is derived from an EMBL/GenBank/DDBJ whole genome shotgun (WGS) entry which is preliminary data.</text>
</comment>
<evidence type="ECO:0000256" key="6">
    <source>
        <dbReference type="ARBA" id="ARBA00022989"/>
    </source>
</evidence>
<comment type="subcellular location">
    <subcellularLocation>
        <location evidence="1">Membrane</location>
        <topology evidence="1">Multi-pass membrane protein</topology>
    </subcellularLocation>
</comment>
<keyword evidence="7 8" id="KW-0472">Membrane</keyword>
<accession>A0A814FUQ3</accession>
<keyword evidence="4" id="KW-0571">Peptide transport</keyword>
<dbReference type="GO" id="GO:0016020">
    <property type="term" value="C:membrane"/>
    <property type="evidence" value="ECO:0007669"/>
    <property type="project" value="UniProtKB-SubCell"/>
</dbReference>
<reference evidence="9" key="1">
    <citation type="submission" date="2021-02" db="EMBL/GenBank/DDBJ databases">
        <authorList>
            <person name="Nowell W R."/>
        </authorList>
    </citation>
    <scope>NUCLEOTIDE SEQUENCE</scope>
</reference>
<organism evidence="9 10">
    <name type="scientific">Rotaria sordida</name>
    <dbReference type="NCBI Taxonomy" id="392033"/>
    <lineage>
        <taxon>Eukaryota</taxon>
        <taxon>Metazoa</taxon>
        <taxon>Spiralia</taxon>
        <taxon>Gnathifera</taxon>
        <taxon>Rotifera</taxon>
        <taxon>Eurotatoria</taxon>
        <taxon>Bdelloidea</taxon>
        <taxon>Philodinida</taxon>
        <taxon>Philodinidae</taxon>
        <taxon>Rotaria</taxon>
    </lineage>
</organism>
<sequence>MYFNEKTEVLPLLGNVPQALIDEEDKIISSTVENTQPALVDDESPYEIVAANVSNRDDPTLPCLTFRSCTLGLLFTCILAFVNQFFSFRTTPIHLGMIVPQLLSYPMGRAMASLLPRRTFMLFGGRWRFSLNPGPFSIKEHCIISTMANTASGASFALKVIVIQILGLNIVSEMVAGLIMPGNPIVNLTFKTFATITEHQALFFLSDLKLGHYMKIPPRIMFTTQIVATVVAGVVNFFTTIYLINTVPNICTLKNIEWTCPSLTLLYSASTIWGVVVTSSWPIRKPKLKFNSNSTCCILAKLHINATRANHGREYFANLILNNESYKDVNEDNICSLMHFFMQEAVLNGRPITFSKGMFILYDSTKQFFNHLMMAKDAQTHGSEEHRSGYFKRLKHFALSSIKSIFKLKKLNQSIPHAFIYVRGDESSHFRERGISQVHRKTIYPAYGMDIKHGCMPNDFGHILFGKLRDLYDNESDPYYGDRIYIKPEEFGLQKFKHYIGHSRKYLQHISRRVICKIEKFQRTKICSKDEAFRENTDIRLTKQWNQILSTIPILTENERKSMRLKVSKEGIHEIYRQTSKFYNDYIQVRDFRKALESKYGYDTRSRKGNEIIFTTEQLLESRISCDPIMLSSNLNHRIQCPMYNQSTINSVFN</sequence>
<evidence type="ECO:0000256" key="5">
    <source>
        <dbReference type="ARBA" id="ARBA00022927"/>
    </source>
</evidence>
<keyword evidence="5" id="KW-0653">Protein transport</keyword>
<name>A0A814FUQ3_9BILA</name>
<keyword evidence="6 8" id="KW-1133">Transmembrane helix</keyword>
<dbReference type="Proteomes" id="UP000663889">
    <property type="component" value="Unassembled WGS sequence"/>
</dbReference>
<dbReference type="GO" id="GO:0035673">
    <property type="term" value="F:oligopeptide transmembrane transporter activity"/>
    <property type="evidence" value="ECO:0007669"/>
    <property type="project" value="InterPro"/>
</dbReference>
<proteinExistence type="predicted"/>
<evidence type="ECO:0000256" key="2">
    <source>
        <dbReference type="ARBA" id="ARBA00022448"/>
    </source>
</evidence>